<feature type="region of interest" description="Disordered" evidence="1">
    <location>
        <begin position="89"/>
        <end position="120"/>
    </location>
</feature>
<dbReference type="EMBL" id="GL376607">
    <property type="status" value="NOT_ANNOTATED_CDS"/>
    <property type="molecule type" value="Genomic_DNA"/>
</dbReference>
<dbReference type="InterPro" id="IPR011614">
    <property type="entry name" value="Catalase_core"/>
</dbReference>
<evidence type="ECO:0000256" key="1">
    <source>
        <dbReference type="SAM" id="MobiDB-lite"/>
    </source>
</evidence>
<dbReference type="Pfam" id="PF00199">
    <property type="entry name" value="Catalase"/>
    <property type="match status" value="1"/>
</dbReference>
<feature type="domain" description="Catalase core" evidence="2">
    <location>
        <begin position="47"/>
        <end position="81"/>
    </location>
</feature>
<evidence type="ECO:0000313" key="3">
    <source>
        <dbReference type="EnsemblProtists" id="PYU1_T012943"/>
    </source>
</evidence>
<feature type="compositionally biased region" description="Polar residues" evidence="1">
    <location>
        <begin position="99"/>
        <end position="120"/>
    </location>
</feature>
<dbReference type="VEuPathDB" id="FungiDB:PYU1_G012916"/>
<reference evidence="4" key="1">
    <citation type="journal article" date="2010" name="Genome Biol.">
        <title>Genome sequence of the necrotrophic plant pathogen Pythium ultimum reveals original pathogenicity mechanisms and effector repertoire.</title>
        <authorList>
            <person name="Levesque C.A."/>
            <person name="Brouwer H."/>
            <person name="Cano L."/>
            <person name="Hamilton J.P."/>
            <person name="Holt C."/>
            <person name="Huitema E."/>
            <person name="Raffaele S."/>
            <person name="Robideau G.P."/>
            <person name="Thines M."/>
            <person name="Win J."/>
            <person name="Zerillo M.M."/>
            <person name="Beakes G.W."/>
            <person name="Boore J.L."/>
            <person name="Busam D."/>
            <person name="Dumas B."/>
            <person name="Ferriera S."/>
            <person name="Fuerstenberg S.I."/>
            <person name="Gachon C.M."/>
            <person name="Gaulin E."/>
            <person name="Govers F."/>
            <person name="Grenville-Briggs L."/>
            <person name="Horner N."/>
            <person name="Hostetler J."/>
            <person name="Jiang R.H."/>
            <person name="Johnson J."/>
            <person name="Krajaejun T."/>
            <person name="Lin H."/>
            <person name="Meijer H.J."/>
            <person name="Moore B."/>
            <person name="Morris P."/>
            <person name="Phuntmart V."/>
            <person name="Puiu D."/>
            <person name="Shetty J."/>
            <person name="Stajich J.E."/>
            <person name="Tripathy S."/>
            <person name="Wawra S."/>
            <person name="van West P."/>
            <person name="Whitty B.R."/>
            <person name="Coutinho P.M."/>
            <person name="Henrissat B."/>
            <person name="Martin F."/>
            <person name="Thomas P.D."/>
            <person name="Tyler B.M."/>
            <person name="De Vries R.P."/>
            <person name="Kamoun S."/>
            <person name="Yandell M."/>
            <person name="Tisserat N."/>
            <person name="Buell C.R."/>
        </authorList>
    </citation>
    <scope>NUCLEOTIDE SEQUENCE</scope>
    <source>
        <strain evidence="4">DAOM:BR144</strain>
    </source>
</reference>
<accession>K3X6U4</accession>
<reference evidence="4" key="2">
    <citation type="submission" date="2010-04" db="EMBL/GenBank/DDBJ databases">
        <authorList>
            <person name="Buell R."/>
            <person name="Hamilton J."/>
            <person name="Hostetler J."/>
        </authorList>
    </citation>
    <scope>NUCLEOTIDE SEQUENCE [LARGE SCALE GENOMIC DNA]</scope>
    <source>
        <strain evidence="4">DAOM:BR144</strain>
    </source>
</reference>
<protein>
    <recommendedName>
        <fullName evidence="2">Catalase core domain-containing protein</fullName>
    </recommendedName>
</protein>
<evidence type="ECO:0000259" key="2">
    <source>
        <dbReference type="Pfam" id="PF00199"/>
    </source>
</evidence>
<dbReference type="SUPFAM" id="SSF56634">
    <property type="entry name" value="Heme-dependent catalase-like"/>
    <property type="match status" value="1"/>
</dbReference>
<dbReference type="Proteomes" id="UP000019132">
    <property type="component" value="Unassembled WGS sequence"/>
</dbReference>
<dbReference type="InterPro" id="IPR020835">
    <property type="entry name" value="Catalase_sf"/>
</dbReference>
<proteinExistence type="predicted"/>
<evidence type="ECO:0000313" key="4">
    <source>
        <dbReference type="Proteomes" id="UP000019132"/>
    </source>
</evidence>
<organism evidence="3 4">
    <name type="scientific">Globisporangium ultimum (strain ATCC 200006 / CBS 805.95 / DAOM BR144)</name>
    <name type="common">Pythium ultimum</name>
    <dbReference type="NCBI Taxonomy" id="431595"/>
    <lineage>
        <taxon>Eukaryota</taxon>
        <taxon>Sar</taxon>
        <taxon>Stramenopiles</taxon>
        <taxon>Oomycota</taxon>
        <taxon>Peronosporomycetes</taxon>
        <taxon>Pythiales</taxon>
        <taxon>Pythiaceae</taxon>
        <taxon>Globisporangium</taxon>
    </lineage>
</organism>
<dbReference type="GO" id="GO:0004096">
    <property type="term" value="F:catalase activity"/>
    <property type="evidence" value="ECO:0007669"/>
    <property type="project" value="InterPro"/>
</dbReference>
<reference evidence="3" key="3">
    <citation type="submission" date="2015-02" db="UniProtKB">
        <authorList>
            <consortium name="EnsemblProtists"/>
        </authorList>
    </citation>
    <scope>IDENTIFICATION</scope>
    <source>
        <strain evidence="3">DAOM BR144</strain>
    </source>
</reference>
<feature type="region of interest" description="Disordered" evidence="1">
    <location>
        <begin position="1"/>
        <end position="42"/>
    </location>
</feature>
<dbReference type="EnsemblProtists" id="PYU1_T012943">
    <property type="protein sequence ID" value="PYU1_T012943"/>
    <property type="gene ID" value="PYU1_G012916"/>
</dbReference>
<name>K3X6U4_GLOUD</name>
<sequence>TVPLQDRPRNPQPIGGGSQTFHGLGLGLRNPQPYPGDDLRASPAEAVTNFNPFDITKVWPQAAYPLIEAGHVVLSHNRKAIKKTIRQNRAAGCSRDVCSHTQTRSATASDPTSSLQHAVL</sequence>
<keyword evidence="4" id="KW-1185">Reference proteome</keyword>
<dbReference type="AlphaFoldDB" id="K3X6U4"/>
<dbReference type="Gene3D" id="2.40.180.10">
    <property type="entry name" value="Catalase core domain"/>
    <property type="match status" value="1"/>
</dbReference>
<dbReference type="InParanoid" id="K3X6U4"/>
<dbReference type="GO" id="GO:0020037">
    <property type="term" value="F:heme binding"/>
    <property type="evidence" value="ECO:0007669"/>
    <property type="project" value="InterPro"/>
</dbReference>
<dbReference type="HOGENOM" id="CLU_2055918_0_0_1"/>